<dbReference type="GO" id="GO:0005886">
    <property type="term" value="C:plasma membrane"/>
    <property type="evidence" value="ECO:0007669"/>
    <property type="project" value="UniProtKB-SubCell"/>
</dbReference>
<dbReference type="OrthoDB" id="9801753at2"/>
<dbReference type="PANTHER" id="PTHR33383:SF1">
    <property type="entry name" value="MEMBRANE PROTEIN INSERTION EFFICIENCY FACTOR-RELATED"/>
    <property type="match status" value="1"/>
</dbReference>
<comment type="similarity">
    <text evidence="1">Belongs to the UPF0161 family.</text>
</comment>
<dbReference type="AlphaFoldDB" id="A0A518DM68"/>
<evidence type="ECO:0000313" key="3">
    <source>
        <dbReference type="Proteomes" id="UP000317648"/>
    </source>
</evidence>
<dbReference type="Proteomes" id="UP000317648">
    <property type="component" value="Chromosome"/>
</dbReference>
<protein>
    <recommendedName>
        <fullName evidence="1">Putative membrane protein insertion efficiency factor</fullName>
    </recommendedName>
</protein>
<dbReference type="EMBL" id="CP036433">
    <property type="protein sequence ID" value="QDU92938.1"/>
    <property type="molecule type" value="Genomic_DNA"/>
</dbReference>
<comment type="subcellular location">
    <subcellularLocation>
        <location evidence="1">Cell membrane</location>
        <topology evidence="1">Peripheral membrane protein</topology>
        <orientation evidence="1">Cytoplasmic side</orientation>
    </subcellularLocation>
</comment>
<accession>A0A518DM68</accession>
<dbReference type="InterPro" id="IPR002696">
    <property type="entry name" value="Membr_insert_effic_factor_YidD"/>
</dbReference>
<organism evidence="2 3">
    <name type="scientific">Lignipirellula cremea</name>
    <dbReference type="NCBI Taxonomy" id="2528010"/>
    <lineage>
        <taxon>Bacteria</taxon>
        <taxon>Pseudomonadati</taxon>
        <taxon>Planctomycetota</taxon>
        <taxon>Planctomycetia</taxon>
        <taxon>Pirellulales</taxon>
        <taxon>Pirellulaceae</taxon>
        <taxon>Lignipirellula</taxon>
    </lineage>
</organism>
<dbReference type="NCBIfam" id="TIGR00278">
    <property type="entry name" value="membrane protein insertion efficiency factor YidD"/>
    <property type="match status" value="1"/>
</dbReference>
<dbReference type="KEGG" id="lcre:Pla8534_07110"/>
<gene>
    <name evidence="2" type="primary">yidD</name>
    <name evidence="2" type="ORF">Pla8534_07110</name>
</gene>
<dbReference type="Pfam" id="PF01809">
    <property type="entry name" value="YidD"/>
    <property type="match status" value="1"/>
</dbReference>
<keyword evidence="1" id="KW-0472">Membrane</keyword>
<dbReference type="HAMAP" id="MF_00386">
    <property type="entry name" value="UPF0161_YidD"/>
    <property type="match status" value="1"/>
</dbReference>
<keyword evidence="3" id="KW-1185">Reference proteome</keyword>
<dbReference type="SMART" id="SM01234">
    <property type="entry name" value="Haemolytic"/>
    <property type="match status" value="1"/>
</dbReference>
<dbReference type="RefSeq" id="WP_145049313.1">
    <property type="nucleotide sequence ID" value="NZ_CP036433.1"/>
</dbReference>
<proteinExistence type="inferred from homology"/>
<comment type="function">
    <text evidence="1">Could be involved in insertion of integral membrane proteins into the membrane.</text>
</comment>
<reference evidence="2 3" key="1">
    <citation type="submission" date="2019-02" db="EMBL/GenBank/DDBJ databases">
        <title>Deep-cultivation of Planctomycetes and their phenomic and genomic characterization uncovers novel biology.</title>
        <authorList>
            <person name="Wiegand S."/>
            <person name="Jogler M."/>
            <person name="Boedeker C."/>
            <person name="Pinto D."/>
            <person name="Vollmers J."/>
            <person name="Rivas-Marin E."/>
            <person name="Kohn T."/>
            <person name="Peeters S.H."/>
            <person name="Heuer A."/>
            <person name="Rast P."/>
            <person name="Oberbeckmann S."/>
            <person name="Bunk B."/>
            <person name="Jeske O."/>
            <person name="Meyerdierks A."/>
            <person name="Storesund J.E."/>
            <person name="Kallscheuer N."/>
            <person name="Luecker S."/>
            <person name="Lage O.M."/>
            <person name="Pohl T."/>
            <person name="Merkel B.J."/>
            <person name="Hornburger P."/>
            <person name="Mueller R.-W."/>
            <person name="Bruemmer F."/>
            <person name="Labrenz M."/>
            <person name="Spormann A.M."/>
            <person name="Op den Camp H."/>
            <person name="Overmann J."/>
            <person name="Amann R."/>
            <person name="Jetten M.S.M."/>
            <person name="Mascher T."/>
            <person name="Medema M.H."/>
            <person name="Devos D.P."/>
            <person name="Kaster A.-K."/>
            <person name="Ovreas L."/>
            <person name="Rohde M."/>
            <person name="Galperin M.Y."/>
            <person name="Jogler C."/>
        </authorList>
    </citation>
    <scope>NUCLEOTIDE SEQUENCE [LARGE SCALE GENOMIC DNA]</scope>
    <source>
        <strain evidence="2 3">Pla85_3_4</strain>
    </source>
</reference>
<keyword evidence="1" id="KW-1003">Cell membrane</keyword>
<evidence type="ECO:0000256" key="1">
    <source>
        <dbReference type="HAMAP-Rule" id="MF_00386"/>
    </source>
</evidence>
<dbReference type="PANTHER" id="PTHR33383">
    <property type="entry name" value="MEMBRANE PROTEIN INSERTION EFFICIENCY FACTOR-RELATED"/>
    <property type="match status" value="1"/>
</dbReference>
<evidence type="ECO:0000313" key="2">
    <source>
        <dbReference type="EMBL" id="QDU92938.1"/>
    </source>
</evidence>
<sequence length="83" mass="9373">MSALARKIGQGLWLAPSWFLIGGVRLYQFFLSPIFGRQCRFQPTCSHYFIGAVRKYGAVSGAWRGVLRICRCHPFHPGGYDPP</sequence>
<name>A0A518DM68_9BACT</name>